<dbReference type="InterPro" id="IPR038765">
    <property type="entry name" value="Papain-like_cys_pep_sf"/>
</dbReference>
<evidence type="ECO:0000256" key="4">
    <source>
        <dbReference type="SAM" id="MobiDB-lite"/>
    </source>
</evidence>
<protein>
    <submittedName>
        <fullName evidence="7">Uncharacterized protein LOC108831606</fullName>
    </submittedName>
</protein>
<dbReference type="Gene3D" id="3.40.395.10">
    <property type="entry name" value="Adenoviral Proteinase, Chain A"/>
    <property type="match status" value="1"/>
</dbReference>
<dbReference type="GeneID" id="108831606"/>
<dbReference type="GO" id="GO:0008234">
    <property type="term" value="F:cysteine-type peptidase activity"/>
    <property type="evidence" value="ECO:0007669"/>
    <property type="project" value="InterPro"/>
</dbReference>
<feature type="region of interest" description="Disordered" evidence="4">
    <location>
        <begin position="40"/>
        <end position="66"/>
    </location>
</feature>
<dbReference type="AlphaFoldDB" id="A0A6J0LKU7"/>
<accession>A0A6J0LKU7</accession>
<keyword evidence="3" id="KW-0378">Hydrolase</keyword>
<evidence type="ECO:0000313" key="7">
    <source>
        <dbReference type="RefSeq" id="XP_018460632.2"/>
    </source>
</evidence>
<name>A0A6J0LKU7_RAPSA</name>
<dbReference type="Proteomes" id="UP000504610">
    <property type="component" value="Chromosome 9"/>
</dbReference>
<keyword evidence="2" id="KW-0645">Protease</keyword>
<organism evidence="6 7">
    <name type="scientific">Raphanus sativus</name>
    <name type="common">Radish</name>
    <name type="synonym">Raphanus raphanistrum var. sativus</name>
    <dbReference type="NCBI Taxonomy" id="3726"/>
    <lineage>
        <taxon>Eukaryota</taxon>
        <taxon>Viridiplantae</taxon>
        <taxon>Streptophyta</taxon>
        <taxon>Embryophyta</taxon>
        <taxon>Tracheophyta</taxon>
        <taxon>Spermatophyta</taxon>
        <taxon>Magnoliopsida</taxon>
        <taxon>eudicotyledons</taxon>
        <taxon>Gunneridae</taxon>
        <taxon>Pentapetalae</taxon>
        <taxon>rosids</taxon>
        <taxon>malvids</taxon>
        <taxon>Brassicales</taxon>
        <taxon>Brassicaceae</taxon>
        <taxon>Brassiceae</taxon>
        <taxon>Raphanus</taxon>
    </lineage>
</organism>
<evidence type="ECO:0000256" key="3">
    <source>
        <dbReference type="ARBA" id="ARBA00022801"/>
    </source>
</evidence>
<sequence length="454" mass="49345">MTITSSLKAIEETVMKAVSESYNKMISIVLGGQQNTFVVPGGVQNSESHHPAPSKPTNNIGGADHAYTTDGAADAVRKVIADLDEVTAAAEGLGIEPITELHHNESASQGDIDQSTSSVDPLINITEHRDVEESDSEELPSSDNLVPSAVECPSFSIGLTQDGTSDNVVHAQPIEFVLPQELEAAIPAETRKSKRPKTAPAAYTDFKCDPKIVVQYSLLPELDTLFADVEKRVMAMETVNLSEHISVSATEFLDIAFRRQHMPTKVMDALMGYLSSQLKSGDNKAKLMRMHSRFVKTSVKERAKLKLFDEVFSTPTASTAEKIYFPFNIDQTHWVAVCVDRKNSSIHVLDCNVLLKTDSMMKKELNPIANMFPYVGNKSPSDSSNATYKPFSVSMSKGIPQYATPNDSAVMAVLLIDSHSSAGLDGCKAVTQRLLPGAAKQLAVKFFDFISGTD</sequence>
<dbReference type="GO" id="GO:0006508">
    <property type="term" value="P:proteolysis"/>
    <property type="evidence" value="ECO:0007669"/>
    <property type="project" value="UniProtKB-KW"/>
</dbReference>
<keyword evidence="6" id="KW-1185">Reference proteome</keyword>
<feature type="domain" description="Ubiquitin-like protease family profile" evidence="5">
    <location>
        <begin position="245"/>
        <end position="419"/>
    </location>
</feature>
<comment type="similarity">
    <text evidence="1">Belongs to the peptidase C48 family.</text>
</comment>
<gene>
    <name evidence="7" type="primary">LOC108831606</name>
</gene>
<dbReference type="KEGG" id="rsz:108831606"/>
<dbReference type="RefSeq" id="XP_018460632.2">
    <property type="nucleotide sequence ID" value="XM_018605130.2"/>
</dbReference>
<evidence type="ECO:0000256" key="1">
    <source>
        <dbReference type="ARBA" id="ARBA00005234"/>
    </source>
</evidence>
<evidence type="ECO:0000313" key="6">
    <source>
        <dbReference type="Proteomes" id="UP000504610"/>
    </source>
</evidence>
<reference evidence="6" key="1">
    <citation type="journal article" date="2019" name="Database">
        <title>The radish genome database (RadishGD): an integrated information resource for radish genomics.</title>
        <authorList>
            <person name="Yu H.J."/>
            <person name="Baek S."/>
            <person name="Lee Y.J."/>
            <person name="Cho A."/>
            <person name="Mun J.H."/>
        </authorList>
    </citation>
    <scope>NUCLEOTIDE SEQUENCE [LARGE SCALE GENOMIC DNA]</scope>
    <source>
        <strain evidence="6">cv. WK10039</strain>
    </source>
</reference>
<feature type="region of interest" description="Disordered" evidence="4">
    <location>
        <begin position="128"/>
        <end position="147"/>
    </location>
</feature>
<dbReference type="SUPFAM" id="SSF54001">
    <property type="entry name" value="Cysteine proteinases"/>
    <property type="match status" value="1"/>
</dbReference>
<proteinExistence type="inferred from homology"/>
<dbReference type="Pfam" id="PF02902">
    <property type="entry name" value="Peptidase_C48"/>
    <property type="match status" value="1"/>
</dbReference>
<evidence type="ECO:0000259" key="5">
    <source>
        <dbReference type="PROSITE" id="PS50600"/>
    </source>
</evidence>
<dbReference type="PROSITE" id="PS50600">
    <property type="entry name" value="ULP_PROTEASE"/>
    <property type="match status" value="1"/>
</dbReference>
<dbReference type="InterPro" id="IPR003653">
    <property type="entry name" value="Peptidase_C48_C"/>
</dbReference>
<evidence type="ECO:0000256" key="2">
    <source>
        <dbReference type="ARBA" id="ARBA00022670"/>
    </source>
</evidence>
<dbReference type="OrthoDB" id="10447210at2759"/>
<reference evidence="7" key="2">
    <citation type="submission" date="2025-08" db="UniProtKB">
        <authorList>
            <consortium name="RefSeq"/>
        </authorList>
    </citation>
    <scope>IDENTIFICATION</scope>
    <source>
        <tissue evidence="7">Leaf</tissue>
    </source>
</reference>